<reference evidence="2 3" key="1">
    <citation type="submission" date="2009-01" db="EMBL/GenBank/DDBJ databases">
        <authorList>
            <person name="Qin X."/>
            <person name="Bachman B."/>
            <person name="Battles P."/>
            <person name="Bell A."/>
            <person name="Bess C."/>
            <person name="Bickham C."/>
            <person name="Chaboub L."/>
            <person name="Chen D."/>
            <person name="Coyle M."/>
            <person name="Deiros D.R."/>
            <person name="Dinh H."/>
            <person name="Forbes L."/>
            <person name="Fowler G."/>
            <person name="Francisco L."/>
            <person name="Fu Q."/>
            <person name="Gubbala S."/>
            <person name="Hale W."/>
            <person name="Han Y."/>
            <person name="Hemphill L."/>
            <person name="Highlander S.K."/>
            <person name="Hirani K."/>
            <person name="Hogues M."/>
            <person name="Jackson L."/>
            <person name="Jakkamsetti A."/>
            <person name="Javaid M."/>
            <person name="Jiang H."/>
            <person name="Korchina V."/>
            <person name="Kovar C."/>
            <person name="Lara F."/>
            <person name="Lee S."/>
            <person name="Mata R."/>
            <person name="Mathew T."/>
            <person name="Moen C."/>
            <person name="Morales K."/>
            <person name="Munidasa M."/>
            <person name="Nazareth L."/>
            <person name="Ngo R."/>
            <person name="Nguyen L."/>
            <person name="Okwuonu G."/>
            <person name="Ongeri F."/>
            <person name="Patil S."/>
            <person name="Petrosino J."/>
            <person name="Pham C."/>
            <person name="Pham P."/>
            <person name="Pu L.-L."/>
            <person name="Puazo M."/>
            <person name="Raj R."/>
            <person name="Reid J."/>
            <person name="Rouhana J."/>
            <person name="Saada N."/>
            <person name="Shang Y."/>
            <person name="Simmons D."/>
            <person name="Thornton R."/>
            <person name="Warren J."/>
            <person name="Weissenberger G."/>
            <person name="Zhang J."/>
            <person name="Zhang L."/>
            <person name="Zhou C."/>
            <person name="Zhu D."/>
            <person name="Muzny D."/>
            <person name="Worley K."/>
            <person name="Gibbs R."/>
        </authorList>
    </citation>
    <scope>NUCLEOTIDE SEQUENCE [LARGE SCALE GENOMIC DNA]</scope>
    <source>
        <strain evidence="2 3">ATCC 11741</strain>
    </source>
</reference>
<comment type="caution">
    <text evidence="2">The sequence shown here is derived from an EMBL/GenBank/DDBJ whole genome shotgun (WGS) entry which is preliminary data.</text>
</comment>
<dbReference type="SUPFAM" id="SSF55729">
    <property type="entry name" value="Acyl-CoA N-acyltransferases (Nat)"/>
    <property type="match status" value="1"/>
</dbReference>
<dbReference type="Proteomes" id="UP000003531">
    <property type="component" value="Unassembled WGS sequence"/>
</dbReference>
<dbReference type="AlphaFoldDB" id="C2EFN7"/>
<dbReference type="InterPro" id="IPR000182">
    <property type="entry name" value="GNAT_dom"/>
</dbReference>
<accession>C2EFN7</accession>
<evidence type="ECO:0000313" key="3">
    <source>
        <dbReference type="Proteomes" id="UP000003531"/>
    </source>
</evidence>
<feature type="domain" description="N-acetyltransferase" evidence="1">
    <location>
        <begin position="8"/>
        <end position="176"/>
    </location>
</feature>
<dbReference type="CDD" id="cd04301">
    <property type="entry name" value="NAT_SF"/>
    <property type="match status" value="1"/>
</dbReference>
<gene>
    <name evidence="2" type="primary">wecD-2</name>
    <name evidence="2" type="ORF">HMPREF0545_0459</name>
</gene>
<evidence type="ECO:0000259" key="1">
    <source>
        <dbReference type="PROSITE" id="PS51186"/>
    </source>
</evidence>
<proteinExistence type="predicted"/>
<dbReference type="EMBL" id="ACGT01000002">
    <property type="protein sequence ID" value="EEJ74790.1"/>
    <property type="molecule type" value="Genomic_DNA"/>
</dbReference>
<dbReference type="EC" id="2.3.1.-" evidence="2"/>
<organism evidence="2 3">
    <name type="scientific">Ligilactobacillus salivarius DSM 20555 = ATCC 11741</name>
    <dbReference type="NCBI Taxonomy" id="1423799"/>
    <lineage>
        <taxon>Bacteria</taxon>
        <taxon>Bacillati</taxon>
        <taxon>Bacillota</taxon>
        <taxon>Bacilli</taxon>
        <taxon>Lactobacillales</taxon>
        <taxon>Lactobacillaceae</taxon>
        <taxon>Ligilactobacillus</taxon>
    </lineage>
</organism>
<keyword evidence="2" id="KW-0012">Acyltransferase</keyword>
<sequence>MGRFLTMNEIELAHVNDVDRCLEIIDSGKKFQNDQGFVEWTDDYPNRESILEDILANKGFVLRVDGIIAGYLRIDFTGMPYYKEILGDWHTEEPYATVHSFAIAEEYRNQGLASIALELVERLTYACQIYGVRLDTALENERMKHILKKNSYQICGKVNFKGADRVAFDKVLKEKF</sequence>
<evidence type="ECO:0000313" key="2">
    <source>
        <dbReference type="EMBL" id="EEJ74790.1"/>
    </source>
</evidence>
<dbReference type="Gene3D" id="3.40.630.30">
    <property type="match status" value="1"/>
</dbReference>
<keyword evidence="2" id="KW-0808">Transferase</keyword>
<dbReference type="InterPro" id="IPR016181">
    <property type="entry name" value="Acyl_CoA_acyltransferase"/>
</dbReference>
<dbReference type="PROSITE" id="PS51186">
    <property type="entry name" value="GNAT"/>
    <property type="match status" value="1"/>
</dbReference>
<protein>
    <submittedName>
        <fullName evidence="2">Acetyltransferase, GNAT family</fullName>
        <ecNumber evidence="2">2.3.1.-</ecNumber>
    </submittedName>
</protein>
<dbReference type="GO" id="GO:0016747">
    <property type="term" value="F:acyltransferase activity, transferring groups other than amino-acyl groups"/>
    <property type="evidence" value="ECO:0007669"/>
    <property type="project" value="InterPro"/>
</dbReference>
<dbReference type="HOGENOM" id="CLU_013985_13_0_9"/>
<dbReference type="Pfam" id="PF00583">
    <property type="entry name" value="Acetyltransf_1"/>
    <property type="match status" value="1"/>
</dbReference>
<name>C2EFN7_9LACO</name>